<accession>A0A1J5PKN0</accession>
<keyword evidence="2" id="KW-0784">Thiamine biosynthesis</keyword>
<dbReference type="PANTHER" id="PTHR20857:SF15">
    <property type="entry name" value="THIAMINE-PHOSPHATE SYNTHASE"/>
    <property type="match status" value="1"/>
</dbReference>
<comment type="caution">
    <text evidence="4">The sequence shown here is derived from an EMBL/GenBank/DDBJ whole genome shotgun (WGS) entry which is preliminary data.</text>
</comment>
<reference evidence="4" key="1">
    <citation type="submission" date="2016-10" db="EMBL/GenBank/DDBJ databases">
        <title>Sequence of Gallionella enrichment culture.</title>
        <authorList>
            <person name="Poehlein A."/>
            <person name="Muehling M."/>
            <person name="Daniel R."/>
        </authorList>
    </citation>
    <scope>NUCLEOTIDE SEQUENCE</scope>
</reference>
<sequence>MAERHNGLWAVNDRADIAALSKAPIIHVGQDDLGPAQVRELVTASTIVGRSSHSINEAIAEFADPKVDYFAVGPCWPTPTKPGRHAPGLSLVREVADLAPDKPWFAIGGIDAENLDQVLAAGASRIVVVRAITDSSDPERAAADLRRRLDLRG</sequence>
<comment type="pathway">
    <text evidence="1">Cofactor biosynthesis; thiamine diphosphate biosynthesis.</text>
</comment>
<gene>
    <name evidence="4" type="primary">thiE_18</name>
    <name evidence="4" type="ORF">GALL_462940</name>
</gene>
<evidence type="ECO:0000313" key="4">
    <source>
        <dbReference type="EMBL" id="OIQ72086.1"/>
    </source>
</evidence>
<dbReference type="InterPro" id="IPR022998">
    <property type="entry name" value="ThiamineP_synth_TenI"/>
</dbReference>
<dbReference type="AlphaFoldDB" id="A0A1J5PKN0"/>
<dbReference type="Pfam" id="PF02581">
    <property type="entry name" value="TMP-TENI"/>
    <property type="match status" value="1"/>
</dbReference>
<protein>
    <submittedName>
        <fullName evidence="4">Thiamine-phosphate synthase</fullName>
        <ecNumber evidence="4">2.5.1.3</ecNumber>
    </submittedName>
</protein>
<dbReference type="InterPro" id="IPR013785">
    <property type="entry name" value="Aldolase_TIM"/>
</dbReference>
<dbReference type="InterPro" id="IPR036206">
    <property type="entry name" value="ThiamineP_synth_sf"/>
</dbReference>
<dbReference type="SUPFAM" id="SSF51391">
    <property type="entry name" value="Thiamin phosphate synthase"/>
    <property type="match status" value="1"/>
</dbReference>
<dbReference type="PANTHER" id="PTHR20857">
    <property type="entry name" value="THIAMINE-PHOSPHATE PYROPHOSPHORYLASE"/>
    <property type="match status" value="1"/>
</dbReference>
<dbReference type="EMBL" id="MLJW01003424">
    <property type="protein sequence ID" value="OIQ72086.1"/>
    <property type="molecule type" value="Genomic_DNA"/>
</dbReference>
<organism evidence="4">
    <name type="scientific">mine drainage metagenome</name>
    <dbReference type="NCBI Taxonomy" id="410659"/>
    <lineage>
        <taxon>unclassified sequences</taxon>
        <taxon>metagenomes</taxon>
        <taxon>ecological metagenomes</taxon>
    </lineage>
</organism>
<proteinExistence type="predicted"/>
<name>A0A1J5PKN0_9ZZZZ</name>
<evidence type="ECO:0000256" key="1">
    <source>
        <dbReference type="ARBA" id="ARBA00004948"/>
    </source>
</evidence>
<evidence type="ECO:0000256" key="2">
    <source>
        <dbReference type="ARBA" id="ARBA00022977"/>
    </source>
</evidence>
<evidence type="ECO:0000259" key="3">
    <source>
        <dbReference type="Pfam" id="PF02581"/>
    </source>
</evidence>
<dbReference type="GO" id="GO:0009228">
    <property type="term" value="P:thiamine biosynthetic process"/>
    <property type="evidence" value="ECO:0007669"/>
    <property type="project" value="UniProtKB-KW"/>
</dbReference>
<dbReference type="Gene3D" id="3.20.20.70">
    <property type="entry name" value="Aldolase class I"/>
    <property type="match status" value="1"/>
</dbReference>
<keyword evidence="4" id="KW-0808">Transferase</keyword>
<dbReference type="GO" id="GO:0004789">
    <property type="term" value="F:thiamine-phosphate diphosphorylase activity"/>
    <property type="evidence" value="ECO:0007669"/>
    <property type="project" value="UniProtKB-EC"/>
</dbReference>
<dbReference type="EC" id="2.5.1.3" evidence="4"/>
<feature type="domain" description="Thiamine phosphate synthase/TenI" evidence="3">
    <location>
        <begin position="3"/>
        <end position="132"/>
    </location>
</feature>
<dbReference type="GO" id="GO:0005737">
    <property type="term" value="C:cytoplasm"/>
    <property type="evidence" value="ECO:0007669"/>
    <property type="project" value="TreeGrafter"/>
</dbReference>
<dbReference type="CDD" id="cd00564">
    <property type="entry name" value="TMP_TenI"/>
    <property type="match status" value="1"/>
</dbReference>